<proteinExistence type="predicted"/>
<dbReference type="HOGENOM" id="CLU_021382_0_0_1"/>
<evidence type="ECO:0000313" key="8">
    <source>
        <dbReference type="EMBL" id="KGB74629.1"/>
    </source>
</evidence>
<gene>
    <name evidence="8" type="ORF">CNBG_0467</name>
</gene>
<dbReference type="GO" id="GO:0005634">
    <property type="term" value="C:nucleus"/>
    <property type="evidence" value="ECO:0007669"/>
    <property type="project" value="UniProtKB-SubCell"/>
</dbReference>
<accession>A0A095C4C3</accession>
<sequence length="682" mass="74781">MSLFPPTRSLLYPQFDTYRLGSLDPSTDLSFSPLPQPGATQSRMGYNQQYLSFKEIRSHIAWDHLSVSGRRGVYIDKVWGVVGFVIQDDFTPTFVKLADLPEPISTSEQQSEFPSVLPLSSIHWAIATGNGSIYILQSSSPESENFTGEIIARYDLRVDGQGGGEPAPFLLRAQHELSDGDVRLLLTRSLQPHQGKVGYKSVQSTQFELLEISLDPSVRNGVDSRPGKLEVKWALQGKDLPVWCAWQGEGWLILGEEAFNEKANGSGQEETEEEKSKREREEKIARLGLGASLPPDESAPVSDRKDEAMEVDEERKNPYSWTQDAESINITIPLSNSVSKTDINIGFTSTNFSFTLSQIPSDLSPQLTELLSKPTRQLWTSIDVDASIWTFDPSKHIIEVDLRKIDQNTRWPSVFFPAEDDDDAYEEVPETLSASTLAAVRETFNNIKNRGPDEPEMMHPAMPALLREEMDFDLDDGEDFGEGGGTYGELGGGSKVGRDVLVGYVEVGSGKANWSKATSSVLSVPINGLNDSSIIVKQAVDGLVFRPATDFSKKPWTHISTNPALAFVMSSKHDLRLVRHFIASPTSHADPTSPSASKRAKVDPELVQSTVLAFDFGSSSAGQGNVYIYYPPTSKTNAQQGVLSISGGERGALLGVGYVKVDGKDVVVALCENELVVLKSVL</sequence>
<dbReference type="GO" id="GO:0005737">
    <property type="term" value="C:cytoplasm"/>
    <property type="evidence" value="ECO:0007669"/>
    <property type="project" value="UniProtKB-SubCell"/>
</dbReference>
<keyword evidence="9" id="KW-1185">Reference proteome</keyword>
<organism evidence="8 9">
    <name type="scientific">Cryptococcus deuterogattii (strain R265)</name>
    <name type="common">Cryptococcus gattii VGII (strain R265)</name>
    <dbReference type="NCBI Taxonomy" id="294750"/>
    <lineage>
        <taxon>Eukaryota</taxon>
        <taxon>Fungi</taxon>
        <taxon>Dikarya</taxon>
        <taxon>Basidiomycota</taxon>
        <taxon>Agaricomycotina</taxon>
        <taxon>Tremellomycetes</taxon>
        <taxon>Tremellales</taxon>
        <taxon>Cryptococcaceae</taxon>
        <taxon>Cryptococcus</taxon>
        <taxon>Cryptococcus gattii species complex</taxon>
    </lineage>
</organism>
<evidence type="ECO:0000256" key="3">
    <source>
        <dbReference type="ARBA" id="ARBA00018915"/>
    </source>
</evidence>
<dbReference type="Gene3D" id="2.60.40.790">
    <property type="match status" value="1"/>
</dbReference>
<dbReference type="GeneID" id="88176704"/>
<evidence type="ECO:0000256" key="2">
    <source>
        <dbReference type="ARBA" id="ARBA00004496"/>
    </source>
</evidence>
<keyword evidence="5" id="KW-0539">Nucleus</keyword>
<dbReference type="PANTHER" id="PTHR21664">
    <property type="entry name" value="CHRONIC MYELOGENOUS LEUKEMIA TUMOR ANTIGEN 66"/>
    <property type="match status" value="1"/>
</dbReference>
<feature type="region of interest" description="Disordered" evidence="6">
    <location>
        <begin position="262"/>
        <end position="320"/>
    </location>
</feature>
<evidence type="ECO:0000256" key="6">
    <source>
        <dbReference type="SAM" id="MobiDB-lite"/>
    </source>
</evidence>
<dbReference type="InterPro" id="IPR007052">
    <property type="entry name" value="CS_dom"/>
</dbReference>
<dbReference type="OrthoDB" id="428655at2759"/>
<feature type="compositionally biased region" description="Basic and acidic residues" evidence="6">
    <location>
        <begin position="302"/>
        <end position="317"/>
    </location>
</feature>
<dbReference type="Pfam" id="PF04969">
    <property type="entry name" value="CS"/>
    <property type="match status" value="1"/>
</dbReference>
<feature type="compositionally biased region" description="Basic and acidic residues" evidence="6">
    <location>
        <begin position="274"/>
        <end position="285"/>
    </location>
</feature>
<dbReference type="SUPFAM" id="SSF49764">
    <property type="entry name" value="HSP20-like chaperones"/>
    <property type="match status" value="1"/>
</dbReference>
<dbReference type="KEGG" id="cdeu:CNBG_0467"/>
<dbReference type="OMA" id="DTRFVHH"/>
<dbReference type="PROSITE" id="PS51203">
    <property type="entry name" value="CS"/>
    <property type="match status" value="1"/>
</dbReference>
<dbReference type="RefSeq" id="XP_062880620.1">
    <property type="nucleotide sequence ID" value="XM_063024550.1"/>
</dbReference>
<keyword evidence="4" id="KW-0963">Cytoplasm</keyword>
<evidence type="ECO:0000256" key="1">
    <source>
        <dbReference type="ARBA" id="ARBA00004123"/>
    </source>
</evidence>
<feature type="domain" description="CS" evidence="7">
    <location>
        <begin position="314"/>
        <end position="415"/>
    </location>
</feature>
<evidence type="ECO:0000256" key="4">
    <source>
        <dbReference type="ARBA" id="ARBA00022490"/>
    </source>
</evidence>
<dbReference type="AlphaFoldDB" id="A0A095C4C3"/>
<dbReference type="InterPro" id="IPR037895">
    <property type="entry name" value="NUDCD1"/>
</dbReference>
<comment type="subcellular location">
    <subcellularLocation>
        <location evidence="2">Cytoplasm</location>
    </subcellularLocation>
    <subcellularLocation>
        <location evidence="1">Nucleus</location>
    </subcellularLocation>
</comment>
<evidence type="ECO:0000313" key="9">
    <source>
        <dbReference type="Proteomes" id="UP000029445"/>
    </source>
</evidence>
<dbReference type="CDD" id="cd06467">
    <property type="entry name" value="p23_NUDC_like"/>
    <property type="match status" value="1"/>
</dbReference>
<evidence type="ECO:0000259" key="7">
    <source>
        <dbReference type="PROSITE" id="PS51203"/>
    </source>
</evidence>
<dbReference type="VEuPathDB" id="FungiDB:CNBG_0467"/>
<protein>
    <recommendedName>
        <fullName evidence="3">NudC domain-containing protein 1</fullName>
    </recommendedName>
</protein>
<name>A0A095C4C3_CRYD2</name>
<reference evidence="8 9" key="1">
    <citation type="journal article" date="2011" name="MBio">
        <title>Genome variation in Cryptococcus gattii, an emerging pathogen of immunocompetent hosts.</title>
        <authorList>
            <person name="D'Souza C.A."/>
            <person name="Kronstad J.W."/>
            <person name="Taylor G."/>
            <person name="Warren R."/>
            <person name="Yuen M."/>
            <person name="Hu G."/>
            <person name="Jung W.H."/>
            <person name="Sham A."/>
            <person name="Kidd S.E."/>
            <person name="Tangen K."/>
            <person name="Lee N."/>
            <person name="Zeilmaker T."/>
            <person name="Sawkins J."/>
            <person name="McVicker G."/>
            <person name="Shah S."/>
            <person name="Gnerre S."/>
            <person name="Griggs A."/>
            <person name="Zeng Q."/>
            <person name="Bartlett K."/>
            <person name="Li W."/>
            <person name="Wang X."/>
            <person name="Heitman J."/>
            <person name="Stajich J.E."/>
            <person name="Fraser J.A."/>
            <person name="Meyer W."/>
            <person name="Carter D."/>
            <person name="Schein J."/>
            <person name="Krzywinski M."/>
            <person name="Kwon-Chung K.J."/>
            <person name="Varma A."/>
            <person name="Wang J."/>
            <person name="Brunham R."/>
            <person name="Fyfe M."/>
            <person name="Ouellette B.F."/>
            <person name="Siddiqui A."/>
            <person name="Marra M."/>
            <person name="Jones S."/>
            <person name="Holt R."/>
            <person name="Birren B.W."/>
            <person name="Galagan J.E."/>
            <person name="Cuomo C.A."/>
        </authorList>
    </citation>
    <scope>NUCLEOTIDE SEQUENCE [LARGE SCALE GENOMIC DNA]</scope>
    <source>
        <strain evidence="8 9">R265</strain>
    </source>
</reference>
<dbReference type="STRING" id="294750.A0A095C4C3"/>
<dbReference type="InterPro" id="IPR008978">
    <property type="entry name" value="HSP20-like_chaperone"/>
</dbReference>
<dbReference type="PANTHER" id="PTHR21664:SF1">
    <property type="entry name" value="NUDC DOMAIN-CONTAINING PROTEIN 1"/>
    <property type="match status" value="1"/>
</dbReference>
<dbReference type="Proteomes" id="UP000029445">
    <property type="component" value="Chromosome 4"/>
</dbReference>
<evidence type="ECO:0000256" key="5">
    <source>
        <dbReference type="ARBA" id="ARBA00023242"/>
    </source>
</evidence>
<reference evidence="8 9" key="2">
    <citation type="journal article" date="2018" name="Proc. Natl. Acad. Sci.">
        <title>RNAi is a critical determinant of centromere evolution in closely related fungi.</title>
        <authorList>
            <person name="Yadav V."/>
            <person name="Sun S."/>
            <person name="Billmyre R.B."/>
            <person name="Thimmappa B.C."/>
            <person name="Shea T."/>
            <person name="Lintner R."/>
            <person name="Bakkeren G."/>
            <person name="Cuomo C.A."/>
            <person name="Heitman J."/>
            <person name="Sanyal K."/>
        </authorList>
    </citation>
    <scope>NUCLEOTIDE SEQUENCE [LARGE SCALE GENOMIC DNA]</scope>
    <source>
        <strain evidence="8 9">R265</strain>
    </source>
</reference>
<dbReference type="EMBL" id="CP025762">
    <property type="protein sequence ID" value="KGB74629.1"/>
    <property type="molecule type" value="Genomic_DNA"/>
</dbReference>